<dbReference type="OrthoDB" id="9801602at2"/>
<dbReference type="Pfam" id="PF00072">
    <property type="entry name" value="Response_reg"/>
    <property type="match status" value="1"/>
</dbReference>
<dbReference type="PANTHER" id="PTHR44591">
    <property type="entry name" value="STRESS RESPONSE REGULATOR PROTEIN 1"/>
    <property type="match status" value="1"/>
</dbReference>
<dbReference type="InterPro" id="IPR050595">
    <property type="entry name" value="Bact_response_regulator"/>
</dbReference>
<comment type="caution">
    <text evidence="4">The sequence shown here is derived from an EMBL/GenBank/DDBJ whole genome shotgun (WGS) entry which is preliminary data.</text>
</comment>
<accession>A0A411Z673</accession>
<protein>
    <submittedName>
        <fullName evidence="4">Response regulator</fullName>
    </submittedName>
</protein>
<dbReference type="SUPFAM" id="SSF52172">
    <property type="entry name" value="CheY-like"/>
    <property type="match status" value="1"/>
</dbReference>
<dbReference type="PROSITE" id="PS50110">
    <property type="entry name" value="RESPONSE_REGULATORY"/>
    <property type="match status" value="1"/>
</dbReference>
<feature type="domain" description="Response regulatory" evidence="3">
    <location>
        <begin position="4"/>
        <end position="120"/>
    </location>
</feature>
<proteinExistence type="predicted"/>
<dbReference type="AlphaFoldDB" id="A0A411Z673"/>
<evidence type="ECO:0000313" key="4">
    <source>
        <dbReference type="EMBL" id="RGP38598.1"/>
    </source>
</evidence>
<dbReference type="RefSeq" id="WP_118149347.1">
    <property type="nucleotide sequence ID" value="NZ_QWEY01000001.1"/>
</dbReference>
<gene>
    <name evidence="4" type="ORF">D1012_00225</name>
</gene>
<name>A0A411Z673_9RHOB</name>
<dbReference type="PANTHER" id="PTHR44591:SF25">
    <property type="entry name" value="CHEMOTAXIS TWO-COMPONENT RESPONSE REGULATOR"/>
    <property type="match status" value="1"/>
</dbReference>
<dbReference type="EMBL" id="QWEY01000001">
    <property type="protein sequence ID" value="RGP38598.1"/>
    <property type="molecule type" value="Genomic_DNA"/>
</dbReference>
<keyword evidence="1 2" id="KW-0597">Phosphoprotein</keyword>
<feature type="modified residue" description="4-aspartylphosphate" evidence="2">
    <location>
        <position position="53"/>
    </location>
</feature>
<dbReference type="GO" id="GO:0000160">
    <property type="term" value="P:phosphorelay signal transduction system"/>
    <property type="evidence" value="ECO:0007669"/>
    <property type="project" value="InterPro"/>
</dbReference>
<reference evidence="4 5" key="1">
    <citation type="submission" date="2018-08" db="EMBL/GenBank/DDBJ databases">
        <title>Flavobacterium tibetense sp. nov., isolated from a wetland YonghuCo on Tibetan Plateau.</title>
        <authorList>
            <person name="Phurbu D."/>
            <person name="Lu H."/>
            <person name="Xing P."/>
        </authorList>
    </citation>
    <scope>NUCLEOTIDE SEQUENCE [LARGE SCALE GENOMIC DNA]</scope>
    <source>
        <strain evidence="4 5">DJC</strain>
    </source>
</reference>
<dbReference type="Gene3D" id="3.40.50.2300">
    <property type="match status" value="1"/>
</dbReference>
<dbReference type="InterPro" id="IPR001789">
    <property type="entry name" value="Sig_transdc_resp-reg_receiver"/>
</dbReference>
<evidence type="ECO:0000313" key="5">
    <source>
        <dbReference type="Proteomes" id="UP000284547"/>
    </source>
</evidence>
<dbReference type="Proteomes" id="UP000284547">
    <property type="component" value="Unassembled WGS sequence"/>
</dbReference>
<sequence length="121" mass="13041">MAHTILAVDDSKSIRDMIKLTLAPLGYRVIEGDNGQSGLDKFMTEPVSLVITDLNMPVMNGFEFIRALRRMPKGAGVPIIMLTTESKPEAKAEGKAAGATGWITKPFTPENLISVAKRLAG</sequence>
<evidence type="ECO:0000256" key="2">
    <source>
        <dbReference type="PROSITE-ProRule" id="PRU00169"/>
    </source>
</evidence>
<dbReference type="InterPro" id="IPR011006">
    <property type="entry name" value="CheY-like_superfamily"/>
</dbReference>
<keyword evidence="5" id="KW-1185">Reference proteome</keyword>
<evidence type="ECO:0000259" key="3">
    <source>
        <dbReference type="PROSITE" id="PS50110"/>
    </source>
</evidence>
<evidence type="ECO:0000256" key="1">
    <source>
        <dbReference type="ARBA" id="ARBA00022553"/>
    </source>
</evidence>
<dbReference type="SMART" id="SM00448">
    <property type="entry name" value="REC"/>
    <property type="match status" value="1"/>
</dbReference>
<organism evidence="4 5">
    <name type="scientific">Pseudotabrizicola alkalilacus</name>
    <dbReference type="NCBI Taxonomy" id="2305252"/>
    <lineage>
        <taxon>Bacteria</taxon>
        <taxon>Pseudomonadati</taxon>
        <taxon>Pseudomonadota</taxon>
        <taxon>Alphaproteobacteria</taxon>
        <taxon>Rhodobacterales</taxon>
        <taxon>Paracoccaceae</taxon>
        <taxon>Pseudotabrizicola</taxon>
    </lineage>
</organism>